<proteinExistence type="predicted"/>
<dbReference type="AlphaFoldDB" id="A0A1I5GE22"/>
<dbReference type="OrthoDB" id="7746089at2"/>
<keyword evidence="2" id="KW-1185">Reference proteome</keyword>
<dbReference type="EMBL" id="FOVP01000029">
    <property type="protein sequence ID" value="SFO34119.1"/>
    <property type="molecule type" value="Genomic_DNA"/>
</dbReference>
<gene>
    <name evidence="1" type="ORF">SAMN04487859_1293</name>
</gene>
<reference evidence="2" key="1">
    <citation type="submission" date="2016-10" db="EMBL/GenBank/DDBJ databases">
        <authorList>
            <person name="Varghese N."/>
            <person name="Submissions S."/>
        </authorList>
    </citation>
    <scope>NUCLEOTIDE SEQUENCE [LARGE SCALE GENOMIC DNA]</scope>
    <source>
        <strain evidence="2">DSM 28463</strain>
    </source>
</reference>
<sequence length="72" mass="7934">MTSETPDPRDTPACRIAVLEQQNRLLLAQAEALRVTLAKRNDEITRLSALLLDADAEAAKPAGLLARLLKRR</sequence>
<dbReference type="STRING" id="1005928.SAMN04487859_1293"/>
<evidence type="ECO:0000313" key="2">
    <source>
        <dbReference type="Proteomes" id="UP000198599"/>
    </source>
</evidence>
<evidence type="ECO:0008006" key="3">
    <source>
        <dbReference type="Google" id="ProtNLM"/>
    </source>
</evidence>
<dbReference type="Proteomes" id="UP000198599">
    <property type="component" value="Unassembled WGS sequence"/>
</dbReference>
<accession>A0A1I5GE22</accession>
<dbReference type="RefSeq" id="WP_092842044.1">
    <property type="nucleotide sequence ID" value="NZ_FOVP01000029.1"/>
</dbReference>
<protein>
    <recommendedName>
        <fullName evidence="3">Transposase</fullName>
    </recommendedName>
</protein>
<name>A0A1I5GE22_9RHOB</name>
<organism evidence="1 2">
    <name type="scientific">Roseovarius lutimaris</name>
    <dbReference type="NCBI Taxonomy" id="1005928"/>
    <lineage>
        <taxon>Bacteria</taxon>
        <taxon>Pseudomonadati</taxon>
        <taxon>Pseudomonadota</taxon>
        <taxon>Alphaproteobacteria</taxon>
        <taxon>Rhodobacterales</taxon>
        <taxon>Roseobacteraceae</taxon>
        <taxon>Roseovarius</taxon>
    </lineage>
</organism>
<evidence type="ECO:0000313" key="1">
    <source>
        <dbReference type="EMBL" id="SFO34119.1"/>
    </source>
</evidence>